<dbReference type="EMBL" id="HBUF01024146">
    <property type="protein sequence ID" value="CAG6612253.1"/>
    <property type="molecule type" value="Transcribed_RNA"/>
</dbReference>
<sequence>MPPSSDNICEQSSQYHFVNDFLYKAINEEEVQRKPNTTLKYADRYYPQNYYASDEENQEEEPQEIRRPAFQIQSRPQQQQQHPTLRPGPQAQFRQFGPNGGQFAASNQNQVFHSPEEVNIPLQARRPTAQPTQQVQVGNSFRFQ</sequence>
<evidence type="ECO:0000256" key="1">
    <source>
        <dbReference type="SAM" id="MobiDB-lite"/>
    </source>
</evidence>
<dbReference type="AlphaFoldDB" id="A0A8D8V8A7"/>
<name>A0A8D8V8A7_9HEMI</name>
<dbReference type="EMBL" id="HBUF01359266">
    <property type="protein sequence ID" value="CAG6719704.1"/>
    <property type="molecule type" value="Transcribed_RNA"/>
</dbReference>
<dbReference type="EMBL" id="HBUF01359267">
    <property type="protein sequence ID" value="CAG6719708.1"/>
    <property type="molecule type" value="Transcribed_RNA"/>
</dbReference>
<feature type="region of interest" description="Disordered" evidence="1">
    <location>
        <begin position="50"/>
        <end position="144"/>
    </location>
</feature>
<feature type="compositionally biased region" description="Acidic residues" evidence="1">
    <location>
        <begin position="53"/>
        <end position="62"/>
    </location>
</feature>
<dbReference type="EMBL" id="HBUF01024144">
    <property type="protein sequence ID" value="CAG6612247.1"/>
    <property type="molecule type" value="Transcribed_RNA"/>
</dbReference>
<feature type="compositionally biased region" description="Polar residues" evidence="1">
    <location>
        <begin position="129"/>
        <end position="144"/>
    </location>
</feature>
<feature type="compositionally biased region" description="Low complexity" evidence="1">
    <location>
        <begin position="71"/>
        <end position="81"/>
    </location>
</feature>
<organism evidence="2">
    <name type="scientific">Cacopsylla melanoneura</name>
    <dbReference type="NCBI Taxonomy" id="428564"/>
    <lineage>
        <taxon>Eukaryota</taxon>
        <taxon>Metazoa</taxon>
        <taxon>Ecdysozoa</taxon>
        <taxon>Arthropoda</taxon>
        <taxon>Hexapoda</taxon>
        <taxon>Insecta</taxon>
        <taxon>Pterygota</taxon>
        <taxon>Neoptera</taxon>
        <taxon>Paraneoptera</taxon>
        <taxon>Hemiptera</taxon>
        <taxon>Sternorrhyncha</taxon>
        <taxon>Psylloidea</taxon>
        <taxon>Psyllidae</taxon>
        <taxon>Psyllinae</taxon>
        <taxon>Cacopsylla</taxon>
    </lineage>
</organism>
<proteinExistence type="predicted"/>
<evidence type="ECO:0000313" key="2">
    <source>
        <dbReference type="EMBL" id="CAG6719708.1"/>
    </source>
</evidence>
<dbReference type="EMBL" id="HBUF01024145">
    <property type="protein sequence ID" value="CAG6612250.1"/>
    <property type="molecule type" value="Transcribed_RNA"/>
</dbReference>
<reference evidence="2" key="1">
    <citation type="submission" date="2021-05" db="EMBL/GenBank/DDBJ databases">
        <authorList>
            <person name="Alioto T."/>
            <person name="Alioto T."/>
            <person name="Gomez Garrido J."/>
        </authorList>
    </citation>
    <scope>NUCLEOTIDE SEQUENCE</scope>
</reference>
<protein>
    <submittedName>
        <fullName evidence="2">Uncharacterized protein</fullName>
    </submittedName>
</protein>
<accession>A0A8D8V8A7</accession>